<dbReference type="GO" id="GO:0071947">
    <property type="term" value="P:protein deubiquitination involved in ubiquitin-dependent protein catabolic process"/>
    <property type="evidence" value="ECO:0007669"/>
    <property type="project" value="TreeGrafter"/>
</dbReference>
<comment type="similarity">
    <text evidence="2">Belongs to the peptidase C64 family.</text>
</comment>
<evidence type="ECO:0000256" key="2">
    <source>
        <dbReference type="ARBA" id="ARBA00005865"/>
    </source>
</evidence>
<dbReference type="GO" id="GO:0070530">
    <property type="term" value="F:K63-linked polyubiquitin modification-dependent protein binding"/>
    <property type="evidence" value="ECO:0007669"/>
    <property type="project" value="TreeGrafter"/>
</dbReference>
<keyword evidence="7" id="KW-0833">Ubl conjugation pathway</keyword>
<feature type="domain" description="OTU" evidence="12">
    <location>
        <begin position="187"/>
        <end position="370"/>
    </location>
</feature>
<accession>A0A8D8V5V2</accession>
<keyword evidence="6" id="KW-0863">Zinc-finger</keyword>
<dbReference type="Pfam" id="PF02338">
    <property type="entry name" value="OTU"/>
    <property type="match status" value="1"/>
</dbReference>
<evidence type="ECO:0000256" key="9">
    <source>
        <dbReference type="ARBA" id="ARBA00022807"/>
    </source>
</evidence>
<dbReference type="CDD" id="cd22768">
    <property type="entry name" value="OTU_OTUD7"/>
    <property type="match status" value="1"/>
</dbReference>
<dbReference type="GO" id="GO:0070536">
    <property type="term" value="P:protein K63-linked deubiquitination"/>
    <property type="evidence" value="ECO:0007669"/>
    <property type="project" value="TreeGrafter"/>
</dbReference>
<dbReference type="InterPro" id="IPR051346">
    <property type="entry name" value="OTU_Deubiquitinase"/>
</dbReference>
<proteinExistence type="inferred from homology"/>
<keyword evidence="9" id="KW-0788">Thiol protease</keyword>
<evidence type="ECO:0000256" key="10">
    <source>
        <dbReference type="ARBA" id="ARBA00022833"/>
    </source>
</evidence>
<dbReference type="Gene3D" id="1.20.5.4770">
    <property type="match status" value="1"/>
</dbReference>
<dbReference type="GO" id="GO:0071108">
    <property type="term" value="P:protein K48-linked deubiquitination"/>
    <property type="evidence" value="ECO:0007669"/>
    <property type="project" value="TreeGrafter"/>
</dbReference>
<keyword evidence="10" id="KW-0862">Zinc</keyword>
<name>A0A8D8V5V2_9HEMI</name>
<evidence type="ECO:0000256" key="1">
    <source>
        <dbReference type="ARBA" id="ARBA00000707"/>
    </source>
</evidence>
<feature type="compositionally biased region" description="Low complexity" evidence="11">
    <location>
        <begin position="69"/>
        <end position="84"/>
    </location>
</feature>
<dbReference type="AlphaFoldDB" id="A0A8D8V5V2"/>
<dbReference type="PANTHER" id="PTHR13367:SF27">
    <property type="entry name" value="OTU DOMAIN-CONTAINING PROTEIN"/>
    <property type="match status" value="1"/>
</dbReference>
<comment type="catalytic activity">
    <reaction evidence="1">
        <text>Thiol-dependent hydrolysis of ester, thioester, amide, peptide and isopeptide bonds formed by the C-terminal Gly of ubiquitin (a 76-residue protein attached to proteins as an intracellular targeting signal).</text>
        <dbReference type="EC" id="3.4.19.12"/>
    </reaction>
</comment>
<evidence type="ECO:0000256" key="8">
    <source>
        <dbReference type="ARBA" id="ARBA00022801"/>
    </source>
</evidence>
<evidence type="ECO:0000259" key="12">
    <source>
        <dbReference type="PROSITE" id="PS50802"/>
    </source>
</evidence>
<keyword evidence="5" id="KW-0479">Metal-binding</keyword>
<evidence type="ECO:0000256" key="11">
    <source>
        <dbReference type="SAM" id="MobiDB-lite"/>
    </source>
</evidence>
<evidence type="ECO:0000256" key="5">
    <source>
        <dbReference type="ARBA" id="ARBA00022723"/>
    </source>
</evidence>
<dbReference type="InterPro" id="IPR003323">
    <property type="entry name" value="OTU_dom"/>
</dbReference>
<dbReference type="GO" id="GO:0035871">
    <property type="term" value="P:protein K11-linked deubiquitination"/>
    <property type="evidence" value="ECO:0007669"/>
    <property type="project" value="TreeGrafter"/>
</dbReference>
<sequence>MLLTQSTRLLSFCSDGPRYPIRTQFQTYCQHQPVTSLQLPPTDPAQSTSPIAIARPGVRTPSENYPNLSAASASSKSSTGSSYSTKLNPDTIDYKKLNRGISRAHDNENIVSRARSEITLVDNVEETADADQLYIESPVYTFSLPDLTQYPDDFRTFLEKDLIALSTQVSLEQSLRLNWWTAVTQKLYPLSTSGDGNCLLHAASLGIWGFHDRLLTLRKALHVFLSQSPRKEALWRRWKYQQSKLNEQSGLMYSELEWRREWNAIVSMASTVPRLRRQSLASTCTTSGDCVSGTIYESLEEIHVLALAHVLRRPIIVVADTVLKDMNGEDLAPIPFGGIYLPLECHPSKCLKSPLLLAYDGGHFSALVVMHCAKNPEVAAIPLMDHTREMLPIQFNVDPGDESEEPTMSSATHSTEDSVNTLAEYLDVLKLDPHVKFTNTDTTDSSSSAASKSSSSGQGTATSNGLLGSLGKSVGAKLRFKLSRSNSTQRTNELKKSVVPEKIMCALLFTAQRTDYQDIMIENYLRTARLRFETSIKEEQLLVDTGPRHGSGKSQFYTSLDLESSEKMSALTPIEAPNSGSADPTVYLCKSTFYSDLDPQAPAPRVCQSDGCTFYANPNSTHQFCSKCYQDSVLSEGKKLGS</sequence>
<dbReference type="GO" id="GO:0005737">
    <property type="term" value="C:cytoplasm"/>
    <property type="evidence" value="ECO:0007669"/>
    <property type="project" value="TreeGrafter"/>
</dbReference>
<dbReference type="GO" id="GO:0004843">
    <property type="term" value="F:cysteine-type deubiquitinase activity"/>
    <property type="evidence" value="ECO:0007669"/>
    <property type="project" value="UniProtKB-EC"/>
</dbReference>
<feature type="compositionally biased region" description="Low complexity" evidence="11">
    <location>
        <begin position="439"/>
        <end position="465"/>
    </location>
</feature>
<dbReference type="GO" id="GO:0005634">
    <property type="term" value="C:nucleus"/>
    <property type="evidence" value="ECO:0007669"/>
    <property type="project" value="TreeGrafter"/>
</dbReference>
<dbReference type="EMBL" id="HBUF01359064">
    <property type="protein sequence ID" value="CAG6719586.1"/>
    <property type="molecule type" value="Transcribed_RNA"/>
</dbReference>
<organism evidence="13">
    <name type="scientific">Cacopsylla melanoneura</name>
    <dbReference type="NCBI Taxonomy" id="428564"/>
    <lineage>
        <taxon>Eukaryota</taxon>
        <taxon>Metazoa</taxon>
        <taxon>Ecdysozoa</taxon>
        <taxon>Arthropoda</taxon>
        <taxon>Hexapoda</taxon>
        <taxon>Insecta</taxon>
        <taxon>Pterygota</taxon>
        <taxon>Neoptera</taxon>
        <taxon>Paraneoptera</taxon>
        <taxon>Hemiptera</taxon>
        <taxon>Sternorrhyncha</taxon>
        <taxon>Psylloidea</taxon>
        <taxon>Psyllidae</taxon>
        <taxon>Psyllinae</taxon>
        <taxon>Cacopsylla</taxon>
    </lineage>
</organism>
<evidence type="ECO:0000256" key="6">
    <source>
        <dbReference type="ARBA" id="ARBA00022771"/>
    </source>
</evidence>
<feature type="region of interest" description="Disordered" evidence="11">
    <location>
        <begin position="396"/>
        <end position="417"/>
    </location>
</feature>
<feature type="compositionally biased region" description="Polar residues" evidence="11">
    <location>
        <begin position="39"/>
        <end position="50"/>
    </location>
</feature>
<evidence type="ECO:0000256" key="4">
    <source>
        <dbReference type="ARBA" id="ARBA00022670"/>
    </source>
</evidence>
<feature type="compositionally biased region" description="Polar residues" evidence="11">
    <location>
        <begin position="406"/>
        <end position="417"/>
    </location>
</feature>
<evidence type="ECO:0000256" key="7">
    <source>
        <dbReference type="ARBA" id="ARBA00022786"/>
    </source>
</evidence>
<evidence type="ECO:0000313" key="13">
    <source>
        <dbReference type="EMBL" id="CAG6719586.1"/>
    </source>
</evidence>
<dbReference type="PANTHER" id="PTHR13367">
    <property type="entry name" value="UBIQUITIN THIOESTERASE"/>
    <property type="match status" value="1"/>
</dbReference>
<feature type="region of interest" description="Disordered" evidence="11">
    <location>
        <begin position="439"/>
        <end position="466"/>
    </location>
</feature>
<keyword evidence="4" id="KW-0645">Protease</keyword>
<keyword evidence="8" id="KW-0378">Hydrolase</keyword>
<dbReference type="EC" id="3.4.19.12" evidence="3"/>
<dbReference type="GO" id="GO:0008270">
    <property type="term" value="F:zinc ion binding"/>
    <property type="evidence" value="ECO:0007669"/>
    <property type="project" value="UniProtKB-KW"/>
</dbReference>
<protein>
    <recommendedName>
        <fullName evidence="3">ubiquitinyl hydrolase 1</fullName>
        <ecNumber evidence="3">3.4.19.12</ecNumber>
    </recommendedName>
</protein>
<evidence type="ECO:0000256" key="3">
    <source>
        <dbReference type="ARBA" id="ARBA00012759"/>
    </source>
</evidence>
<feature type="region of interest" description="Disordered" evidence="11">
    <location>
        <begin position="39"/>
        <end position="85"/>
    </location>
</feature>
<dbReference type="PROSITE" id="PS50802">
    <property type="entry name" value="OTU"/>
    <property type="match status" value="1"/>
</dbReference>
<reference evidence="13" key="1">
    <citation type="submission" date="2021-05" db="EMBL/GenBank/DDBJ databases">
        <authorList>
            <person name="Alioto T."/>
            <person name="Alioto T."/>
            <person name="Gomez Garrido J."/>
        </authorList>
    </citation>
    <scope>NUCLEOTIDE SEQUENCE</scope>
</reference>